<dbReference type="SUPFAM" id="SSF46785">
    <property type="entry name" value="Winged helix' DNA-binding domain"/>
    <property type="match status" value="1"/>
</dbReference>
<dbReference type="RefSeq" id="WP_388103252.1">
    <property type="nucleotide sequence ID" value="NZ_JBIAHM010000002.1"/>
</dbReference>
<feature type="domain" description="HTH lysR-type" evidence="5">
    <location>
        <begin position="2"/>
        <end position="59"/>
    </location>
</feature>
<evidence type="ECO:0000259" key="5">
    <source>
        <dbReference type="PROSITE" id="PS50931"/>
    </source>
</evidence>
<dbReference type="InterPro" id="IPR036390">
    <property type="entry name" value="WH_DNA-bd_sf"/>
</dbReference>
<comment type="similarity">
    <text evidence="1">Belongs to the LysR transcriptional regulatory family.</text>
</comment>
<dbReference type="Gene3D" id="3.40.190.10">
    <property type="entry name" value="Periplasmic binding protein-like II"/>
    <property type="match status" value="2"/>
</dbReference>
<keyword evidence="7" id="KW-1185">Reference proteome</keyword>
<dbReference type="InterPro" id="IPR000847">
    <property type="entry name" value="LysR_HTH_N"/>
</dbReference>
<evidence type="ECO:0000256" key="1">
    <source>
        <dbReference type="ARBA" id="ARBA00009437"/>
    </source>
</evidence>
<evidence type="ECO:0000313" key="6">
    <source>
        <dbReference type="EMBL" id="MFE9598116.1"/>
    </source>
</evidence>
<dbReference type="Pfam" id="PF03466">
    <property type="entry name" value="LysR_substrate"/>
    <property type="match status" value="1"/>
</dbReference>
<name>A0ABW6LW54_9ACTN</name>
<reference evidence="6 7" key="1">
    <citation type="submission" date="2024-10" db="EMBL/GenBank/DDBJ databases">
        <title>The Natural Products Discovery Center: Release of the First 8490 Sequenced Strains for Exploring Actinobacteria Biosynthetic Diversity.</title>
        <authorList>
            <person name="Kalkreuter E."/>
            <person name="Kautsar S.A."/>
            <person name="Yang D."/>
            <person name="Bader C.D."/>
            <person name="Teijaro C.N."/>
            <person name="Fluegel L."/>
            <person name="Davis C.M."/>
            <person name="Simpson J.R."/>
            <person name="Lauterbach L."/>
            <person name="Steele A.D."/>
            <person name="Gui C."/>
            <person name="Meng S."/>
            <person name="Li G."/>
            <person name="Viehrig K."/>
            <person name="Ye F."/>
            <person name="Su P."/>
            <person name="Kiefer A.F."/>
            <person name="Nichols A."/>
            <person name="Cepeda A.J."/>
            <person name="Yan W."/>
            <person name="Fan B."/>
            <person name="Jiang Y."/>
            <person name="Adhikari A."/>
            <person name="Zheng C.-J."/>
            <person name="Schuster L."/>
            <person name="Cowan T.M."/>
            <person name="Smanski M.J."/>
            <person name="Chevrette M.G."/>
            <person name="De Carvalho L.P.S."/>
            <person name="Shen B."/>
        </authorList>
    </citation>
    <scope>NUCLEOTIDE SEQUENCE [LARGE SCALE GENOMIC DNA]</scope>
    <source>
        <strain evidence="6 7">NPDC006488</strain>
    </source>
</reference>
<dbReference type="EMBL" id="JBIAHM010000002">
    <property type="protein sequence ID" value="MFE9598116.1"/>
    <property type="molecule type" value="Genomic_DNA"/>
</dbReference>
<dbReference type="PROSITE" id="PS50931">
    <property type="entry name" value="HTH_LYSR"/>
    <property type="match status" value="1"/>
</dbReference>
<evidence type="ECO:0000256" key="4">
    <source>
        <dbReference type="ARBA" id="ARBA00023163"/>
    </source>
</evidence>
<dbReference type="Gene3D" id="1.10.10.10">
    <property type="entry name" value="Winged helix-like DNA-binding domain superfamily/Winged helix DNA-binding domain"/>
    <property type="match status" value="1"/>
</dbReference>
<gene>
    <name evidence="6" type="ORF">ACFYNQ_05985</name>
</gene>
<dbReference type="Pfam" id="PF00126">
    <property type="entry name" value="HTH_1"/>
    <property type="match status" value="1"/>
</dbReference>
<keyword evidence="4" id="KW-0804">Transcription</keyword>
<proteinExistence type="inferred from homology"/>
<evidence type="ECO:0000313" key="7">
    <source>
        <dbReference type="Proteomes" id="UP001601303"/>
    </source>
</evidence>
<keyword evidence="2" id="KW-0805">Transcription regulation</keyword>
<dbReference type="InterPro" id="IPR005119">
    <property type="entry name" value="LysR_subst-bd"/>
</dbReference>
<evidence type="ECO:0000256" key="2">
    <source>
        <dbReference type="ARBA" id="ARBA00023015"/>
    </source>
</evidence>
<dbReference type="InterPro" id="IPR036388">
    <property type="entry name" value="WH-like_DNA-bd_sf"/>
</dbReference>
<dbReference type="Proteomes" id="UP001601303">
    <property type="component" value="Unassembled WGS sequence"/>
</dbReference>
<protein>
    <submittedName>
        <fullName evidence="6">LysR substrate-binding domain-containing protein</fullName>
    </submittedName>
</protein>
<evidence type="ECO:0000256" key="3">
    <source>
        <dbReference type="ARBA" id="ARBA00023125"/>
    </source>
</evidence>
<sequence>MFDLHRLRLLRELKHRGTLAAVAAALSYSPSAVSQQLSQLESEVGVPLLVPVGRRVRLTPQAEILVAHTEAVLKRLEEAEADIATSLTDLTGTLRIASFQTAALALVPTALTLLRDAHPRLRVEVTQAEPSEALPALLARDFDLVITEEYPGNPHPRPAELEHEPLCEDPLRLATPRPVGQDTGPLDALRALADHPWVMEHVGSPARHWATALCRTAGFEPDVRFESADLVLHLRLAELGHAAALLPDLAWNGRPPTVALRQLPEDHRTRSLFTAVRSGRGPHPAIRACRQALRRAIAP</sequence>
<organism evidence="6 7">
    <name type="scientific">Streptomyces hokutonensis</name>
    <dbReference type="NCBI Taxonomy" id="1306990"/>
    <lineage>
        <taxon>Bacteria</taxon>
        <taxon>Bacillati</taxon>
        <taxon>Actinomycetota</taxon>
        <taxon>Actinomycetes</taxon>
        <taxon>Kitasatosporales</taxon>
        <taxon>Streptomycetaceae</taxon>
        <taxon>Streptomyces</taxon>
    </lineage>
</organism>
<comment type="caution">
    <text evidence="6">The sequence shown here is derived from an EMBL/GenBank/DDBJ whole genome shotgun (WGS) entry which is preliminary data.</text>
</comment>
<accession>A0ABW6LW54</accession>
<dbReference type="PANTHER" id="PTHR30419">
    <property type="entry name" value="HTH-TYPE TRANSCRIPTIONAL REGULATOR YBHD"/>
    <property type="match status" value="1"/>
</dbReference>
<dbReference type="SUPFAM" id="SSF53850">
    <property type="entry name" value="Periplasmic binding protein-like II"/>
    <property type="match status" value="1"/>
</dbReference>
<keyword evidence="3" id="KW-0238">DNA-binding</keyword>
<dbReference type="PANTHER" id="PTHR30419:SF8">
    <property type="entry name" value="NITROGEN ASSIMILATION TRANSCRIPTIONAL ACTIVATOR-RELATED"/>
    <property type="match status" value="1"/>
</dbReference>
<dbReference type="InterPro" id="IPR050950">
    <property type="entry name" value="HTH-type_LysR_regulators"/>
</dbReference>